<accession>A0ABT1JAP8</accession>
<name>A0ABT1JAP8_9ACTN</name>
<comment type="caution">
    <text evidence="1">The sequence shown here is derived from an EMBL/GenBank/DDBJ whole genome shotgun (WGS) entry which is preliminary data.</text>
</comment>
<gene>
    <name evidence="1" type="ORF">FHR36_007483</name>
</gene>
<dbReference type="EMBL" id="JAMZDX010000008">
    <property type="protein sequence ID" value="MCP2314284.1"/>
    <property type="molecule type" value="Genomic_DNA"/>
</dbReference>
<dbReference type="RefSeq" id="WP_253804601.1">
    <property type="nucleotide sequence ID" value="NZ_BAAAUB010000114.1"/>
</dbReference>
<keyword evidence="2" id="KW-1185">Reference proteome</keyword>
<proteinExistence type="predicted"/>
<organism evidence="1 2">
    <name type="scientific">Kitasatospora paracochleata</name>
    <dbReference type="NCBI Taxonomy" id="58354"/>
    <lineage>
        <taxon>Bacteria</taxon>
        <taxon>Bacillati</taxon>
        <taxon>Actinomycetota</taxon>
        <taxon>Actinomycetes</taxon>
        <taxon>Kitasatosporales</taxon>
        <taxon>Streptomycetaceae</taxon>
        <taxon>Kitasatospora</taxon>
    </lineage>
</organism>
<evidence type="ECO:0000313" key="2">
    <source>
        <dbReference type="Proteomes" id="UP001206483"/>
    </source>
</evidence>
<sequence>MALMYNTGSGDGLPENARPESYLARIDPTPTEWVTVLQEATDGRVLGTGSYLTSFVGREHALATFSWTDGRVGQTDLSTFGEDVVFHDGLTDTSERAEFFVQRRRHQQPVVEPTIEFTYSFLWYFAAVPRPDGSWYYLDDAGRDQELVRIHRSDTDVRVDVAALPLRRYLAVRERFLVIQHEQITLLDSAPSPRIHATERTEVSTYDFHSGHEPYPAFVRLCGKYLVLPIDAKPADLGYPHTTAHSYPDFTIGTDPGTGQSITFTCNPDRLSSHFNNQGTPDYLTRVYFRREVLRRYTSEPSRYQVTSGRLSCLGLWGISIGRNDEDLVEAYLGDLGRDLPSSERAHWVSFNVPPRGGIDEQRLRRDILGQWTDGTADPLHRLAQAREHFSAALSATAGQPVYRPWDAADQIAFAGLHTPTSSEQSEADTQILTLAKGVIEYLSTQALRTLPGADPKAATINCLDGWVKHTGGDPTTLVGPLRQLQGLRSNGAAHARTKDWTTILTRAGLDRLRPDEQFVRLVSSTADALEALANHADAQARPAAPGEKEGQ</sequence>
<protein>
    <recommendedName>
        <fullName evidence="3">ApeA N-terminal domain-containing protein</fullName>
    </recommendedName>
</protein>
<reference evidence="1 2" key="1">
    <citation type="submission" date="2022-06" db="EMBL/GenBank/DDBJ databases">
        <title>Sequencing the genomes of 1000 actinobacteria strains.</title>
        <authorList>
            <person name="Klenk H.-P."/>
        </authorList>
    </citation>
    <scope>NUCLEOTIDE SEQUENCE [LARGE SCALE GENOMIC DNA]</scope>
    <source>
        <strain evidence="1 2">DSM 41656</strain>
    </source>
</reference>
<evidence type="ECO:0000313" key="1">
    <source>
        <dbReference type="EMBL" id="MCP2314284.1"/>
    </source>
</evidence>
<dbReference type="Proteomes" id="UP001206483">
    <property type="component" value="Unassembled WGS sequence"/>
</dbReference>
<evidence type="ECO:0008006" key="3">
    <source>
        <dbReference type="Google" id="ProtNLM"/>
    </source>
</evidence>